<keyword evidence="4" id="KW-0238">DNA-binding</keyword>
<dbReference type="InterPro" id="IPR013325">
    <property type="entry name" value="RNA_pol_sigma_r2"/>
</dbReference>
<evidence type="ECO:0000256" key="5">
    <source>
        <dbReference type="ARBA" id="ARBA00023163"/>
    </source>
</evidence>
<dbReference type="PANTHER" id="PTHR43133">
    <property type="entry name" value="RNA POLYMERASE ECF-TYPE SIGMA FACTO"/>
    <property type="match status" value="1"/>
</dbReference>
<dbReference type="Gene3D" id="1.10.10.10">
    <property type="entry name" value="Winged helix-like DNA-binding domain superfamily/Winged helix DNA-binding domain"/>
    <property type="match status" value="1"/>
</dbReference>
<protein>
    <submittedName>
        <fullName evidence="8">Sigma-70 family RNA polymerase sigma factor</fullName>
    </submittedName>
</protein>
<gene>
    <name evidence="8" type="ORF">IHE55_27905</name>
</gene>
<evidence type="ECO:0000313" key="8">
    <source>
        <dbReference type="EMBL" id="MBH5338405.1"/>
    </source>
</evidence>
<dbReference type="SUPFAM" id="SSF88659">
    <property type="entry name" value="Sigma3 and sigma4 domains of RNA polymerase sigma factors"/>
    <property type="match status" value="1"/>
</dbReference>
<reference evidence="8 9" key="1">
    <citation type="submission" date="2020-09" db="EMBL/GenBank/DDBJ databases">
        <title>Biosynthesis of the nuclear factor of activated T cells inhibitor NFAT-133 and its congeners in Streptomyces pactum.</title>
        <authorList>
            <person name="Zhou W."/>
            <person name="Posri P."/>
            <person name="Abugrain M.E."/>
            <person name="Weisberg A.J."/>
            <person name="Chang J.H."/>
            <person name="Mahmud T."/>
        </authorList>
    </citation>
    <scope>NUCLEOTIDE SEQUENCE [LARGE SCALE GENOMIC DNA]</scope>
    <source>
        <strain evidence="8 9">ATCC 27456</strain>
    </source>
</reference>
<name>A0ABS0NT90_9ACTN</name>
<dbReference type="NCBIfam" id="TIGR02937">
    <property type="entry name" value="sigma70-ECF"/>
    <property type="match status" value="1"/>
</dbReference>
<keyword evidence="2" id="KW-0805">Transcription regulation</keyword>
<dbReference type="Pfam" id="PF04542">
    <property type="entry name" value="Sigma70_r2"/>
    <property type="match status" value="1"/>
</dbReference>
<evidence type="ECO:0000256" key="3">
    <source>
        <dbReference type="ARBA" id="ARBA00023082"/>
    </source>
</evidence>
<dbReference type="InterPro" id="IPR014284">
    <property type="entry name" value="RNA_pol_sigma-70_dom"/>
</dbReference>
<dbReference type="InterPro" id="IPR036388">
    <property type="entry name" value="WH-like_DNA-bd_sf"/>
</dbReference>
<keyword evidence="9" id="KW-1185">Reference proteome</keyword>
<proteinExistence type="inferred from homology"/>
<comment type="caution">
    <text evidence="8">The sequence shown here is derived from an EMBL/GenBank/DDBJ whole genome shotgun (WGS) entry which is preliminary data.</text>
</comment>
<dbReference type="EMBL" id="JACYXC010000001">
    <property type="protein sequence ID" value="MBH5338405.1"/>
    <property type="molecule type" value="Genomic_DNA"/>
</dbReference>
<keyword evidence="3" id="KW-0731">Sigma factor</keyword>
<evidence type="ECO:0000259" key="7">
    <source>
        <dbReference type="Pfam" id="PF04542"/>
    </source>
</evidence>
<dbReference type="InterPro" id="IPR007627">
    <property type="entry name" value="RNA_pol_sigma70_r2"/>
</dbReference>
<evidence type="ECO:0000256" key="1">
    <source>
        <dbReference type="ARBA" id="ARBA00010641"/>
    </source>
</evidence>
<comment type="similarity">
    <text evidence="1">Belongs to the sigma-70 factor family. ECF subfamily.</text>
</comment>
<evidence type="ECO:0000256" key="4">
    <source>
        <dbReference type="ARBA" id="ARBA00023125"/>
    </source>
</evidence>
<sequence>MRALIDDCLAGGQESWNRIVDRYTPLIWAIARGHRLSPADCEDVCQTTWMRVIQHLGKLRDPDKLANWISVSARRESLKHIQKAGRSTPTEDPEVFDRPQPPAGQPEERVLEKEARDEVLLAYCSLSPKCQALLGLLVTDPPMTYDEIGAALGMARGSIGPIRGRCLKHLQRALEREADRSQQARVLFASLKEAGLRAYALEGGAALRSSAAGGRGTAG</sequence>
<dbReference type="SUPFAM" id="SSF88946">
    <property type="entry name" value="Sigma2 domain of RNA polymerase sigma factors"/>
    <property type="match status" value="1"/>
</dbReference>
<dbReference type="PANTHER" id="PTHR43133:SF8">
    <property type="entry name" value="RNA POLYMERASE SIGMA FACTOR HI_1459-RELATED"/>
    <property type="match status" value="1"/>
</dbReference>
<dbReference type="Gene3D" id="1.10.1740.10">
    <property type="match status" value="1"/>
</dbReference>
<feature type="domain" description="RNA polymerase sigma-70 region 2" evidence="7">
    <location>
        <begin position="20"/>
        <end position="86"/>
    </location>
</feature>
<dbReference type="Proteomes" id="UP000807371">
    <property type="component" value="Unassembled WGS sequence"/>
</dbReference>
<organism evidence="8 9">
    <name type="scientific">Streptomyces pactum</name>
    <dbReference type="NCBI Taxonomy" id="68249"/>
    <lineage>
        <taxon>Bacteria</taxon>
        <taxon>Bacillati</taxon>
        <taxon>Actinomycetota</taxon>
        <taxon>Actinomycetes</taxon>
        <taxon>Kitasatosporales</taxon>
        <taxon>Streptomycetaceae</taxon>
        <taxon>Streptomyces</taxon>
    </lineage>
</organism>
<accession>A0ABS0NT90</accession>
<evidence type="ECO:0000256" key="2">
    <source>
        <dbReference type="ARBA" id="ARBA00023015"/>
    </source>
</evidence>
<dbReference type="InterPro" id="IPR013324">
    <property type="entry name" value="RNA_pol_sigma_r3/r4-like"/>
</dbReference>
<keyword evidence="5" id="KW-0804">Transcription</keyword>
<feature type="region of interest" description="Disordered" evidence="6">
    <location>
        <begin position="80"/>
        <end position="108"/>
    </location>
</feature>
<evidence type="ECO:0000256" key="6">
    <source>
        <dbReference type="SAM" id="MobiDB-lite"/>
    </source>
</evidence>
<dbReference type="InterPro" id="IPR039425">
    <property type="entry name" value="RNA_pol_sigma-70-like"/>
</dbReference>
<evidence type="ECO:0000313" key="9">
    <source>
        <dbReference type="Proteomes" id="UP000807371"/>
    </source>
</evidence>